<proteinExistence type="inferred from homology"/>
<dbReference type="SUPFAM" id="SSF56954">
    <property type="entry name" value="Outer membrane efflux proteins (OEP)"/>
    <property type="match status" value="1"/>
</dbReference>
<organism evidence="11 12">
    <name type="scientific">Symbiopectobacterium purcellii</name>
    <dbReference type="NCBI Taxonomy" id="2871826"/>
    <lineage>
        <taxon>Bacteria</taxon>
        <taxon>Pseudomonadati</taxon>
        <taxon>Pseudomonadota</taxon>
        <taxon>Gammaproteobacteria</taxon>
        <taxon>Enterobacterales</taxon>
        <taxon>Enterobacteriaceae</taxon>
    </lineage>
</organism>
<keyword evidence="12" id="KW-1185">Reference proteome</keyword>
<evidence type="ECO:0000256" key="6">
    <source>
        <dbReference type="ARBA" id="ARBA00023136"/>
    </source>
</evidence>
<name>A0ABX9AMG4_9ENTR</name>
<dbReference type="NCBIfam" id="TIGR01844">
    <property type="entry name" value="type_I_sec_TolC"/>
    <property type="match status" value="1"/>
</dbReference>
<evidence type="ECO:0000256" key="9">
    <source>
        <dbReference type="SAM" id="MobiDB-lite"/>
    </source>
</evidence>
<dbReference type="PANTHER" id="PTHR30026">
    <property type="entry name" value="OUTER MEMBRANE PROTEIN TOLC"/>
    <property type="match status" value="1"/>
</dbReference>
<dbReference type="InterPro" id="IPR003423">
    <property type="entry name" value="OMP_efflux"/>
</dbReference>
<comment type="subcellular location">
    <subcellularLocation>
        <location evidence="1">Cell outer membrane</location>
    </subcellularLocation>
</comment>
<evidence type="ECO:0000313" key="12">
    <source>
        <dbReference type="Proteomes" id="UP000825886"/>
    </source>
</evidence>
<keyword evidence="6" id="KW-0472">Membrane</keyword>
<dbReference type="PANTHER" id="PTHR30026:SF22">
    <property type="entry name" value="OUTER MEMBRANE EFFLUX PROTEIN"/>
    <property type="match status" value="1"/>
</dbReference>
<evidence type="ECO:0000256" key="4">
    <source>
        <dbReference type="ARBA" id="ARBA00022452"/>
    </source>
</evidence>
<evidence type="ECO:0000256" key="2">
    <source>
        <dbReference type="ARBA" id="ARBA00007613"/>
    </source>
</evidence>
<dbReference type="EMBL" id="CP081864">
    <property type="protein sequence ID" value="QZN94674.1"/>
    <property type="molecule type" value="Genomic_DNA"/>
</dbReference>
<keyword evidence="7" id="KW-0998">Cell outer membrane</keyword>
<reference evidence="11 12" key="1">
    <citation type="submission" date="2021-08" db="EMBL/GenBank/DDBJ databases">
        <title>Culture and genomic analysis of Symbiopectobacterium purcellii sp. nov. gen. nov., isolated from the leafhopper Empoasca decipiens.</title>
        <authorList>
            <person name="Nadal-Jimenez P."/>
            <person name="Siozios S."/>
            <person name="Halliday N."/>
            <person name="Camara M."/>
            <person name="Hurst G.D.D."/>
        </authorList>
    </citation>
    <scope>NUCLEOTIDE SEQUENCE [LARGE SCALE GENOMIC DNA]</scope>
    <source>
        <strain evidence="11 12">SyEd1</strain>
    </source>
</reference>
<dbReference type="Gene3D" id="1.20.1600.10">
    <property type="entry name" value="Outer membrane efflux proteins (OEP)"/>
    <property type="match status" value="1"/>
</dbReference>
<feature type="chain" id="PRO_5046680925" evidence="10">
    <location>
        <begin position="23"/>
        <end position="449"/>
    </location>
</feature>
<evidence type="ECO:0000256" key="3">
    <source>
        <dbReference type="ARBA" id="ARBA00022448"/>
    </source>
</evidence>
<evidence type="ECO:0000256" key="1">
    <source>
        <dbReference type="ARBA" id="ARBA00004442"/>
    </source>
</evidence>
<evidence type="ECO:0000256" key="7">
    <source>
        <dbReference type="ARBA" id="ARBA00023237"/>
    </source>
</evidence>
<protein>
    <submittedName>
        <fullName evidence="11">TolC family outer membrane protein</fullName>
    </submittedName>
</protein>
<evidence type="ECO:0000313" key="11">
    <source>
        <dbReference type="EMBL" id="QZN94674.1"/>
    </source>
</evidence>
<dbReference type="InterPro" id="IPR051906">
    <property type="entry name" value="TolC-like"/>
</dbReference>
<feature type="coiled-coil region" evidence="8">
    <location>
        <begin position="151"/>
        <end position="209"/>
    </location>
</feature>
<keyword evidence="5" id="KW-0812">Transmembrane</keyword>
<evidence type="ECO:0000256" key="10">
    <source>
        <dbReference type="SAM" id="SignalP"/>
    </source>
</evidence>
<dbReference type="InterPro" id="IPR010130">
    <property type="entry name" value="T1SS_OMP_TolC"/>
</dbReference>
<feature type="region of interest" description="Disordered" evidence="9">
    <location>
        <begin position="64"/>
        <end position="91"/>
    </location>
</feature>
<keyword evidence="3" id="KW-0813">Transport</keyword>
<keyword evidence="10" id="KW-0732">Signal</keyword>
<accession>A0ABX9AMG4</accession>
<keyword evidence="4" id="KW-1134">Transmembrane beta strand</keyword>
<evidence type="ECO:0000256" key="8">
    <source>
        <dbReference type="SAM" id="Coils"/>
    </source>
</evidence>
<keyword evidence="8" id="KW-0175">Coiled coil</keyword>
<dbReference type="Proteomes" id="UP000825886">
    <property type="component" value="Chromosome"/>
</dbReference>
<dbReference type="Pfam" id="PF02321">
    <property type="entry name" value="OEP"/>
    <property type="match status" value="2"/>
</dbReference>
<feature type="signal peptide" evidence="10">
    <location>
        <begin position="1"/>
        <end position="22"/>
    </location>
</feature>
<comment type="similarity">
    <text evidence="2">Belongs to the outer membrane factor (OMF) (TC 1.B.17) family.</text>
</comment>
<sequence length="449" mass="50117">MLPVFRYAFLPLGIMVAQPSSAATLQDVIKQTLATHPEVSASVNSRLSADHDLRSAKGGYLPSINLNAGTGREETDTVSTRASGGKKELQRSESSITLQQTLFDGFATSSEVGRQRATVNSRAYKVLNTSENVALNAVQVYLDVLQRAEFVKLAQNNLANHERIYDQIRLRSQQGVARLADLEQAEARLAQARNNLLTEQTNLDDAKTNYFSVTGSEPENLTLPDMSILTMPASLAEARRVMLTNSPILKSAESDITATQQQYEAAKSSYYPRVNVELDRTMNNNVDGTRGESNEWQAMVRMRYNLYQGGSNKANADAKAYQIKEAQDIRNNTLRQLSEELRLAWTALNNARQQIPIAAEYADRSMKVRTAYQKQFSIGERTLLDLLDSENELLTAQRRLVEIQFIERFTEYRIKARMGDLLRNLSIQSPTAGQSLDNVTANVDLPSLN</sequence>
<evidence type="ECO:0000256" key="5">
    <source>
        <dbReference type="ARBA" id="ARBA00022692"/>
    </source>
</evidence>
<gene>
    <name evidence="11" type="ORF">K6K13_15475</name>
</gene>